<feature type="compositionally biased region" description="Basic and acidic residues" evidence="1">
    <location>
        <begin position="189"/>
        <end position="201"/>
    </location>
</feature>
<proteinExistence type="predicted"/>
<gene>
    <name evidence="2" type="ordered locus">Metev_2126</name>
</gene>
<accession>D7EAF4</accession>
<reference evidence="2 3" key="1">
    <citation type="submission" date="2010-06" db="EMBL/GenBank/DDBJ databases">
        <title>Complete sequence chromosome of Methanohalobium evestigatum Z-7303.</title>
        <authorList>
            <consortium name="US DOE Joint Genome Institute"/>
            <person name="Lucas S."/>
            <person name="Copeland A."/>
            <person name="Lapidus A."/>
            <person name="Cheng J.-F."/>
            <person name="Bruce D."/>
            <person name="Goodwin L."/>
            <person name="Pitluck S."/>
            <person name="Saunders E."/>
            <person name="Detter J.C."/>
            <person name="Han C."/>
            <person name="Tapia R."/>
            <person name="Land M."/>
            <person name="Hauser L."/>
            <person name="Kyrpides N."/>
            <person name="Mikhailova N."/>
            <person name="Sieprawska-Lupa M."/>
            <person name="Whitman W.B."/>
            <person name="Anderson I."/>
            <person name="Woyke T."/>
        </authorList>
    </citation>
    <scope>NUCLEOTIDE SEQUENCE [LARGE SCALE GENOMIC DNA]</scope>
    <source>
        <strain evidence="3">ATCC BAA-1072 / DSM 3721 / NBRC 107634 / OCM 161 / Z-7303</strain>
    </source>
</reference>
<dbReference type="PANTHER" id="PTHR33969:SF2">
    <property type="entry name" value="SEGREGATION AND CONDENSATION PROTEIN A"/>
    <property type="match status" value="1"/>
</dbReference>
<dbReference type="HOGENOM" id="CLU_070251_0_0_2"/>
<dbReference type="AlphaFoldDB" id="D7EAF4"/>
<dbReference type="InterPro" id="IPR003768">
    <property type="entry name" value="ScpA"/>
</dbReference>
<organism evidence="2 3">
    <name type="scientific">Methanohalobium evestigatum (strain ATCC BAA-1072 / DSM 3721 / NBRC 107634 / OCM 161 / Z-7303)</name>
    <dbReference type="NCBI Taxonomy" id="644295"/>
    <lineage>
        <taxon>Archaea</taxon>
        <taxon>Methanobacteriati</taxon>
        <taxon>Methanobacteriota</taxon>
        <taxon>Stenosarchaea group</taxon>
        <taxon>Methanomicrobia</taxon>
        <taxon>Methanosarcinales</taxon>
        <taxon>Methanosarcinaceae</taxon>
        <taxon>Methanohalobium</taxon>
    </lineage>
</organism>
<sequence>MVKNVETDQVSKNVYEIESGSFGENKNDTNHDPEYIKTFQMLGLDESQIELSDDVMNEPVEMLVNLANDGDIDPWDIDIVDITDKFLDKIEQMKLMDLRISARTLLYASVLLRMKSTGIIQEEEEDEDEEPDSLEMDGEIEFSEVEDYPVPNLPVRRNSKRPVTLNELVTELKKAEKVESRRKERNHSKKEIDRKEEKEQSSTDEVLDIAHEEDITGRAEGLYEKLEEMFQNKSYTSFSEISYGERSEKVMTYLSLLFLAADRKIKLNQEELFGELYIFPGNGVSEG</sequence>
<evidence type="ECO:0000313" key="3">
    <source>
        <dbReference type="Proteomes" id="UP000000391"/>
    </source>
</evidence>
<protein>
    <submittedName>
        <fullName evidence="2">Chromosome segregation and condensation protein ScpA</fullName>
    </submittedName>
</protein>
<dbReference type="Proteomes" id="UP000000391">
    <property type="component" value="Chromosome"/>
</dbReference>
<keyword evidence="3" id="KW-1185">Reference proteome</keyword>
<dbReference type="PANTHER" id="PTHR33969">
    <property type="entry name" value="SEGREGATION AND CONDENSATION PROTEIN A"/>
    <property type="match status" value="1"/>
</dbReference>
<dbReference type="EMBL" id="CP002069">
    <property type="protein sequence ID" value="ADI74953.1"/>
    <property type="molecule type" value="Genomic_DNA"/>
</dbReference>
<evidence type="ECO:0000313" key="2">
    <source>
        <dbReference type="EMBL" id="ADI74953.1"/>
    </source>
</evidence>
<dbReference type="STRING" id="644295.Metev_2126"/>
<dbReference type="Pfam" id="PF02616">
    <property type="entry name" value="SMC_ScpA"/>
    <property type="match status" value="1"/>
</dbReference>
<dbReference type="InterPro" id="IPR023093">
    <property type="entry name" value="ScpA-like_C"/>
</dbReference>
<dbReference type="KEGG" id="mev:Metev_2126"/>
<dbReference type="Gene3D" id="6.10.250.2410">
    <property type="match status" value="1"/>
</dbReference>
<name>D7EAF4_METEZ</name>
<feature type="region of interest" description="Disordered" evidence="1">
    <location>
        <begin position="176"/>
        <end position="205"/>
    </location>
</feature>
<dbReference type="Gene3D" id="1.10.10.580">
    <property type="entry name" value="Structural maintenance of chromosome 1. Chain E"/>
    <property type="match status" value="1"/>
</dbReference>
<evidence type="ECO:0000256" key="1">
    <source>
        <dbReference type="SAM" id="MobiDB-lite"/>
    </source>
</evidence>